<organism evidence="1">
    <name type="scientific">Albugo laibachii Nc14</name>
    <dbReference type="NCBI Taxonomy" id="890382"/>
    <lineage>
        <taxon>Eukaryota</taxon>
        <taxon>Sar</taxon>
        <taxon>Stramenopiles</taxon>
        <taxon>Oomycota</taxon>
        <taxon>Peronosporomycetes</taxon>
        <taxon>Albuginales</taxon>
        <taxon>Albuginaceae</taxon>
        <taxon>Albugo</taxon>
    </lineage>
</organism>
<sequence length="111" mass="12828">MAAIFSRILYERWRCLGTLGAATTAILCTQKPGNEKRAEKRAVKSLAKQIIILFFDWLIYQFSLSLYDWVILTILFAILKLQHSSAWAYFMGGRIFPSLPVHELSQLFHMC</sequence>
<evidence type="ECO:0000313" key="1">
    <source>
        <dbReference type="EMBL" id="CCA14107.1"/>
    </source>
</evidence>
<dbReference type="AlphaFoldDB" id="F0VZN5"/>
<accession>F0VZN5</accession>
<reference evidence="1" key="1">
    <citation type="journal article" date="2011" name="PLoS Biol.">
        <title>Gene gain and loss during evolution of obligate parasitism in the white rust pathogen of Arabidopsis thaliana.</title>
        <authorList>
            <person name="Kemen E."/>
            <person name="Gardiner A."/>
            <person name="Schultz-Larsen T."/>
            <person name="Kemen A.C."/>
            <person name="Balmuth A.L."/>
            <person name="Robert-Seilaniantz A."/>
            <person name="Bailey K."/>
            <person name="Holub E."/>
            <person name="Studholme D.J."/>
            <person name="Maclean D."/>
            <person name="Jones J.D."/>
        </authorList>
    </citation>
    <scope>NUCLEOTIDE SEQUENCE</scope>
</reference>
<dbReference type="HOGENOM" id="CLU_2163105_0_0_1"/>
<gene>
    <name evidence="1" type="primary">AlNc14C2G218</name>
    <name evidence="1" type="ORF">ALNC14_002500</name>
</gene>
<name>F0VZN5_9STRA</name>
<protein>
    <submittedName>
        <fullName evidence="1">AlNc14C2G218 protein</fullName>
    </submittedName>
</protein>
<reference evidence="1" key="2">
    <citation type="submission" date="2011-02" db="EMBL/GenBank/DDBJ databases">
        <authorList>
            <person name="MacLean D."/>
        </authorList>
    </citation>
    <scope>NUCLEOTIDE SEQUENCE</scope>
</reference>
<dbReference type="EMBL" id="FR824047">
    <property type="protein sequence ID" value="CCA14107.1"/>
    <property type="molecule type" value="Genomic_DNA"/>
</dbReference>
<proteinExistence type="predicted"/>